<organism evidence="2 3">
    <name type="scientific">Roseateles albus</name>
    <dbReference type="NCBI Taxonomy" id="2987525"/>
    <lineage>
        <taxon>Bacteria</taxon>
        <taxon>Pseudomonadati</taxon>
        <taxon>Pseudomonadota</taxon>
        <taxon>Betaproteobacteria</taxon>
        <taxon>Burkholderiales</taxon>
        <taxon>Sphaerotilaceae</taxon>
        <taxon>Roseateles</taxon>
    </lineage>
</organism>
<accession>A0ABT5KIA3</accession>
<sequence length="319" mass="36343">MNAGDGGFAPDPQDEIGDVNVDHGMIRFSGNGADRQRRILRQNFFMNSSKPQLSQVSLVCVETRRTQLARYALERCMAAASFKECLLLCTSRQALPADIEQVLIPPFSDMEGYSSFMLKDLGAYFSGDFVLVVQWDGFILNADCWDDEFLQYDYIGAPWPHRPVAVGNGGFSLRSRRLIEALKKIDIQQVHPEDYVICELHREQLIKEHGIKFAPIELASKFAFEFIPPSGPTFGFHGFANFHAVFKDPQLAEYLAQCEPAMLQNRAARNLFKNLCRTGRQATAQQLFKKNIRKTARGIYDALGFYCWMKWRQLSGRFD</sequence>
<dbReference type="EMBL" id="JAQQXT010000013">
    <property type="protein sequence ID" value="MDC8773601.1"/>
    <property type="molecule type" value="Genomic_DNA"/>
</dbReference>
<name>A0ABT5KIA3_9BURK</name>
<evidence type="ECO:0000313" key="3">
    <source>
        <dbReference type="Proteomes" id="UP001221189"/>
    </source>
</evidence>
<comment type="caution">
    <text evidence="2">The sequence shown here is derived from an EMBL/GenBank/DDBJ whole genome shotgun (WGS) entry which is preliminary data.</text>
</comment>
<reference evidence="2 3" key="1">
    <citation type="submission" date="2022-10" db="EMBL/GenBank/DDBJ databases">
        <title>Paucibacter sp. hw1 Genome sequencing.</title>
        <authorList>
            <person name="Park S."/>
        </authorList>
    </citation>
    <scope>NUCLEOTIDE SEQUENCE [LARGE SCALE GENOMIC DNA]</scope>
    <source>
        <strain evidence="3">hw1</strain>
    </source>
</reference>
<keyword evidence="3" id="KW-1185">Reference proteome</keyword>
<proteinExistence type="predicted"/>
<gene>
    <name evidence="2" type="ORF">PRZ03_18650</name>
</gene>
<protein>
    <submittedName>
        <fullName evidence="2">DUF5672 family protein</fullName>
    </submittedName>
</protein>
<evidence type="ECO:0000313" key="2">
    <source>
        <dbReference type="EMBL" id="MDC8773601.1"/>
    </source>
</evidence>
<dbReference type="Pfam" id="PF18922">
    <property type="entry name" value="DUF5672"/>
    <property type="match status" value="1"/>
</dbReference>
<dbReference type="Proteomes" id="UP001221189">
    <property type="component" value="Unassembled WGS sequence"/>
</dbReference>
<dbReference type="InterPro" id="IPR043729">
    <property type="entry name" value="DUF5672"/>
</dbReference>
<evidence type="ECO:0000259" key="1">
    <source>
        <dbReference type="Pfam" id="PF18922"/>
    </source>
</evidence>
<dbReference type="RefSeq" id="WP_273601778.1">
    <property type="nucleotide sequence ID" value="NZ_JAQQXT010000013.1"/>
</dbReference>
<feature type="domain" description="DUF5672" evidence="1">
    <location>
        <begin position="106"/>
        <end position="228"/>
    </location>
</feature>